<evidence type="ECO:0008006" key="4">
    <source>
        <dbReference type="Google" id="ProtNLM"/>
    </source>
</evidence>
<dbReference type="Pfam" id="PF21716">
    <property type="entry name" value="dnstrm_HI1420"/>
    <property type="match status" value="1"/>
</dbReference>
<name>A0ABM7Q7V2_9GAMM</name>
<feature type="compositionally biased region" description="Basic residues" evidence="1">
    <location>
        <begin position="103"/>
        <end position="113"/>
    </location>
</feature>
<evidence type="ECO:0000313" key="2">
    <source>
        <dbReference type="EMBL" id="BCT93499.1"/>
    </source>
</evidence>
<dbReference type="Proteomes" id="UP000681317">
    <property type="component" value="Chromosome"/>
</dbReference>
<proteinExistence type="predicted"/>
<dbReference type="InterPro" id="IPR010982">
    <property type="entry name" value="Lambda_DNA-bd_dom_sf"/>
</dbReference>
<dbReference type="PANTHER" id="PTHR40275:SF1">
    <property type="entry name" value="SSL7038 PROTEIN"/>
    <property type="match status" value="1"/>
</dbReference>
<keyword evidence="3" id="KW-1185">Reference proteome</keyword>
<reference evidence="2 3" key="1">
    <citation type="submission" date="2021-03" db="EMBL/GenBank/DDBJ databases">
        <title>Complete Genome Sequences of Two Lysobacter Strains Isolated from Sea Water (Lysobacter caseinilyticus) and Soil (Lysobacter helvus) in South Korea.</title>
        <authorList>
            <person name="Watanabe Y."/>
            <person name="Arakawa K."/>
        </authorList>
    </citation>
    <scope>NUCLEOTIDE SEQUENCE [LARGE SCALE GENOMIC DNA]</scope>
    <source>
        <strain evidence="2 3">KVB24</strain>
    </source>
</reference>
<accession>A0ABM7Q7V2</accession>
<organism evidence="2 3">
    <name type="scientific">Noviluteimonas caseinilytica</name>
    <dbReference type="NCBI Taxonomy" id="2675101"/>
    <lineage>
        <taxon>Bacteria</taxon>
        <taxon>Pseudomonadati</taxon>
        <taxon>Pseudomonadota</taxon>
        <taxon>Gammaproteobacteria</taxon>
        <taxon>Lysobacterales</taxon>
        <taxon>Lysobacteraceae</taxon>
        <taxon>Noviluteimonas</taxon>
    </lineage>
</organism>
<evidence type="ECO:0000256" key="1">
    <source>
        <dbReference type="SAM" id="MobiDB-lite"/>
    </source>
</evidence>
<dbReference type="InterPro" id="IPR014057">
    <property type="entry name" value="HI1420"/>
</dbReference>
<feature type="compositionally biased region" description="Basic residues" evidence="1">
    <location>
        <begin position="77"/>
        <end position="90"/>
    </location>
</feature>
<gene>
    <name evidence="2" type="ORF">LYSCAS_25230</name>
</gene>
<dbReference type="NCBIfam" id="TIGR02684">
    <property type="entry name" value="dnstrm_HI1420"/>
    <property type="match status" value="1"/>
</dbReference>
<dbReference type="PANTHER" id="PTHR40275">
    <property type="entry name" value="SSL7038 PROTEIN"/>
    <property type="match status" value="1"/>
</dbReference>
<protein>
    <recommendedName>
        <fullName evidence="4">Addiction module antidote protein</fullName>
    </recommendedName>
</protein>
<dbReference type="EMBL" id="AP024545">
    <property type="protein sequence ID" value="BCT93499.1"/>
    <property type="molecule type" value="Genomic_DNA"/>
</dbReference>
<feature type="region of interest" description="Disordered" evidence="1">
    <location>
        <begin position="75"/>
        <end position="113"/>
    </location>
</feature>
<sequence length="113" mass="11774">MANYLADCLAEGGIALFLHAMGEVARARGMSMIAADTGLTRASLYKALGEGGNPGLGTIARVLDTLGFSLSVVPKARPAKRAAKTARRKPASVPSARKSVATKPRKNIVRKSP</sequence>
<evidence type="ECO:0000313" key="3">
    <source>
        <dbReference type="Proteomes" id="UP000681317"/>
    </source>
</evidence>
<dbReference type="SUPFAM" id="SSF47413">
    <property type="entry name" value="lambda repressor-like DNA-binding domains"/>
    <property type="match status" value="1"/>
</dbReference>